<name>A0A285IFT2_9FIRM</name>
<evidence type="ECO:0000313" key="2">
    <source>
        <dbReference type="Proteomes" id="UP000219573"/>
    </source>
</evidence>
<dbReference type="AlphaFoldDB" id="A0A285IFT2"/>
<organism evidence="1 2">
    <name type="scientific">Orenia metallireducens</name>
    <dbReference type="NCBI Taxonomy" id="1413210"/>
    <lineage>
        <taxon>Bacteria</taxon>
        <taxon>Bacillati</taxon>
        <taxon>Bacillota</taxon>
        <taxon>Clostridia</taxon>
        <taxon>Halanaerobiales</taxon>
        <taxon>Halobacteroidaceae</taxon>
        <taxon>Orenia</taxon>
    </lineage>
</organism>
<dbReference type="RefSeq" id="WP_097019447.1">
    <property type="nucleotide sequence ID" value="NZ_OBDZ01000039.1"/>
</dbReference>
<accession>A0A285IFT2</accession>
<keyword evidence="2" id="KW-1185">Reference proteome</keyword>
<dbReference type="EMBL" id="OBDZ01000039">
    <property type="protein sequence ID" value="SNY45801.1"/>
    <property type="molecule type" value="Genomic_DNA"/>
</dbReference>
<evidence type="ECO:0000313" key="1">
    <source>
        <dbReference type="EMBL" id="SNY45801.1"/>
    </source>
</evidence>
<proteinExistence type="predicted"/>
<protein>
    <submittedName>
        <fullName evidence="1">Uncharacterized protein</fullName>
    </submittedName>
</protein>
<gene>
    <name evidence="1" type="ORF">SAMN06265827_13937</name>
</gene>
<reference evidence="2" key="1">
    <citation type="submission" date="2017-09" db="EMBL/GenBank/DDBJ databases">
        <authorList>
            <person name="Varghese N."/>
            <person name="Submissions S."/>
        </authorList>
    </citation>
    <scope>NUCLEOTIDE SEQUENCE [LARGE SCALE GENOMIC DNA]</scope>
    <source>
        <strain evidence="2">MSL47</strain>
    </source>
</reference>
<sequence>MPISELSVFDPPIPNAIRIQITLTNTGDRVGTFYVQGVTGIVEGAVSSITDIDIADVSYPLLALAADFDSIVNAGFSNGGLAGIINVEAGQSVTIRFDTEVINQVGFFDLGFQTGIYNAETGAFENLQDTLIVEDIFEMYVPPTGELSNLEFIGTV</sequence>
<dbReference type="Proteomes" id="UP000219573">
    <property type="component" value="Unassembled WGS sequence"/>
</dbReference>